<sequence>MGGRGKRGDLRGGLRDAAFGVCDEVGQARWAGGDRERSRNSGVSTLRSGERDGAGDHHDRYTGG</sequence>
<feature type="compositionally biased region" description="Basic and acidic residues" evidence="1">
    <location>
        <begin position="48"/>
        <end position="64"/>
    </location>
</feature>
<organism evidence="2 3">
    <name type="scientific">Leucobacter komagatae</name>
    <dbReference type="NCBI Taxonomy" id="55969"/>
    <lineage>
        <taxon>Bacteria</taxon>
        <taxon>Bacillati</taxon>
        <taxon>Actinomycetota</taxon>
        <taxon>Actinomycetes</taxon>
        <taxon>Micrococcales</taxon>
        <taxon>Microbacteriaceae</taxon>
        <taxon>Leucobacter</taxon>
    </lineage>
</organism>
<proteinExistence type="predicted"/>
<gene>
    <name evidence="2" type="ORF">SD72_10915</name>
</gene>
<protein>
    <submittedName>
        <fullName evidence="2">Uncharacterized protein</fullName>
    </submittedName>
</protein>
<keyword evidence="3" id="KW-1185">Reference proteome</keyword>
<evidence type="ECO:0000313" key="2">
    <source>
        <dbReference type="EMBL" id="KIP52176.1"/>
    </source>
</evidence>
<name>A0A0D0HX27_9MICO</name>
<evidence type="ECO:0000313" key="3">
    <source>
        <dbReference type="Proteomes" id="UP000032120"/>
    </source>
</evidence>
<feature type="region of interest" description="Disordered" evidence="1">
    <location>
        <begin position="31"/>
        <end position="64"/>
    </location>
</feature>
<evidence type="ECO:0000256" key="1">
    <source>
        <dbReference type="SAM" id="MobiDB-lite"/>
    </source>
</evidence>
<dbReference type="Proteomes" id="UP000032120">
    <property type="component" value="Unassembled WGS sequence"/>
</dbReference>
<reference evidence="2 3" key="1">
    <citation type="submission" date="2015-01" db="EMBL/GenBank/DDBJ databases">
        <title>Draft genome sequence of Leucobacter komagatae strain VKM ST2845.</title>
        <authorList>
            <person name="Karlyshev A.V."/>
            <person name="Kudryashova E.B."/>
        </authorList>
    </citation>
    <scope>NUCLEOTIDE SEQUENCE [LARGE SCALE GENOMIC DNA]</scope>
    <source>
        <strain evidence="2 3">VKM ST2845</strain>
    </source>
</reference>
<dbReference type="EMBL" id="JXSQ01000014">
    <property type="protein sequence ID" value="KIP52176.1"/>
    <property type="molecule type" value="Genomic_DNA"/>
</dbReference>
<accession>A0A0D0HX27</accession>
<dbReference type="AlphaFoldDB" id="A0A0D0HX27"/>
<comment type="caution">
    <text evidence="2">The sequence shown here is derived from an EMBL/GenBank/DDBJ whole genome shotgun (WGS) entry which is preliminary data.</text>
</comment>